<reference evidence="3 4" key="1">
    <citation type="submission" date="2020-05" db="EMBL/GenBank/DDBJ databases">
        <title>Genome sequence of Isoptericola sp. JC619 isolated from Chilika lagoon, India.</title>
        <authorList>
            <person name="Kumar D."/>
            <person name="Appam K."/>
            <person name="Gandham S."/>
            <person name="Uppada J."/>
            <person name="Sasikala C."/>
            <person name="Venkata Ramana C."/>
        </authorList>
    </citation>
    <scope>NUCLEOTIDE SEQUENCE [LARGE SCALE GENOMIC DNA]</scope>
    <source>
        <strain evidence="3 4">JC619</strain>
    </source>
</reference>
<keyword evidence="1" id="KW-0812">Transmembrane</keyword>
<proteinExistence type="predicted"/>
<name>A0A849JUU7_9MICO</name>
<evidence type="ECO:0000256" key="1">
    <source>
        <dbReference type="SAM" id="Phobius"/>
    </source>
</evidence>
<dbReference type="RefSeq" id="WP_171246594.1">
    <property type="nucleotide sequence ID" value="NZ_JABFAJ010000011.1"/>
</dbReference>
<dbReference type="AlphaFoldDB" id="A0A849JUU7"/>
<gene>
    <name evidence="3" type="ORF">HLI28_05940</name>
</gene>
<organism evidence="3 4">
    <name type="scientific">Isoptericola sediminis</name>
    <dbReference type="NCBI Taxonomy" id="2733572"/>
    <lineage>
        <taxon>Bacteria</taxon>
        <taxon>Bacillati</taxon>
        <taxon>Actinomycetota</taxon>
        <taxon>Actinomycetes</taxon>
        <taxon>Micrococcales</taxon>
        <taxon>Promicromonosporaceae</taxon>
        <taxon>Isoptericola</taxon>
    </lineage>
</organism>
<dbReference type="CDD" id="cd06577">
    <property type="entry name" value="PASTA_pknB"/>
    <property type="match status" value="1"/>
</dbReference>
<feature type="transmembrane region" description="Helical" evidence="1">
    <location>
        <begin position="205"/>
        <end position="225"/>
    </location>
</feature>
<dbReference type="EMBL" id="JABFAJ010000011">
    <property type="protein sequence ID" value="NNU27082.1"/>
    <property type="molecule type" value="Genomic_DNA"/>
</dbReference>
<feature type="domain" description="PASTA" evidence="2">
    <location>
        <begin position="124"/>
        <end position="186"/>
    </location>
</feature>
<evidence type="ECO:0000259" key="2">
    <source>
        <dbReference type="PROSITE" id="PS51178"/>
    </source>
</evidence>
<dbReference type="InterPro" id="IPR005543">
    <property type="entry name" value="PASTA_dom"/>
</dbReference>
<comment type="caution">
    <text evidence="3">The sequence shown here is derived from an EMBL/GenBank/DDBJ whole genome shotgun (WGS) entry which is preliminary data.</text>
</comment>
<protein>
    <submittedName>
        <fullName evidence="3">PASTA domain-containing protein</fullName>
    </submittedName>
</protein>
<keyword evidence="1" id="KW-1133">Transmembrane helix</keyword>
<dbReference type="Gene3D" id="3.30.10.20">
    <property type="match status" value="1"/>
</dbReference>
<evidence type="ECO:0000313" key="3">
    <source>
        <dbReference type="EMBL" id="NNU27082.1"/>
    </source>
</evidence>
<keyword evidence="4" id="KW-1185">Reference proteome</keyword>
<evidence type="ECO:0000313" key="4">
    <source>
        <dbReference type="Proteomes" id="UP000557204"/>
    </source>
</evidence>
<keyword evidence="1" id="KW-0472">Membrane</keyword>
<dbReference type="SMART" id="SM00740">
    <property type="entry name" value="PASTA"/>
    <property type="match status" value="1"/>
</dbReference>
<dbReference type="Pfam" id="PF03793">
    <property type="entry name" value="PASTA"/>
    <property type="match status" value="1"/>
</dbReference>
<sequence>MRSGPVRNRPAMRTVVPTLVAAVLGLLSSLPAVVVPGQEIDLDPSAGPPGTSVTASVDGFDCSIGVVELLWGESGVVGTVDLDGGADQTTFPVPAEAEPGGHEVFARCEGSDDVAAETAFEVEQVADLVTVPDLVGRPLDEAETLLAERGLVLGEVAGEGDAVADQDPGPGTGVDVESEVAVTLAAVVPPPGNTGTDDPAERFPLLWIALAGLLFAGAAAGVPRLRRARRRRDRRWVSEHVRVRPAPTSPPTVTLAADPTDPAGPGATLVIRLVASADDVDQHLEVIGR</sequence>
<dbReference type="PROSITE" id="PS51178">
    <property type="entry name" value="PASTA"/>
    <property type="match status" value="1"/>
</dbReference>
<dbReference type="SUPFAM" id="SSF54184">
    <property type="entry name" value="Penicillin-binding protein 2x (pbp-2x), c-terminal domain"/>
    <property type="match status" value="1"/>
</dbReference>
<dbReference type="Proteomes" id="UP000557204">
    <property type="component" value="Unassembled WGS sequence"/>
</dbReference>
<accession>A0A849JUU7</accession>